<reference evidence="3 4" key="1">
    <citation type="submission" date="2024-03" db="EMBL/GenBank/DDBJ databases">
        <title>Complete genome sequence of the green alga Chloropicon roscoffensis RCC1871.</title>
        <authorList>
            <person name="Lemieux C."/>
            <person name="Pombert J.-F."/>
            <person name="Otis C."/>
            <person name="Turmel M."/>
        </authorList>
    </citation>
    <scope>NUCLEOTIDE SEQUENCE [LARGE SCALE GENOMIC DNA]</scope>
    <source>
        <strain evidence="3 4">RCC1871</strain>
    </source>
</reference>
<dbReference type="EMBL" id="CP151512">
    <property type="protein sequence ID" value="WZN65657.1"/>
    <property type="molecule type" value="Genomic_DNA"/>
</dbReference>
<dbReference type="AlphaFoldDB" id="A0AAX4PIC3"/>
<keyword evidence="2" id="KW-0812">Transmembrane</keyword>
<feature type="region of interest" description="Disordered" evidence="1">
    <location>
        <begin position="423"/>
        <end position="445"/>
    </location>
</feature>
<keyword evidence="2" id="KW-0472">Membrane</keyword>
<evidence type="ECO:0000256" key="2">
    <source>
        <dbReference type="SAM" id="Phobius"/>
    </source>
</evidence>
<dbReference type="SUPFAM" id="SSF55961">
    <property type="entry name" value="Bet v1-like"/>
    <property type="match status" value="1"/>
</dbReference>
<dbReference type="PANTHER" id="PTHR19308:SF39">
    <property type="entry name" value="PHOSPHATIDYLCHOLINE TRANSFER PROTEIN"/>
    <property type="match status" value="1"/>
</dbReference>
<sequence length="483" mass="53008">MATRTTTTTTTGWQHQVLGAAATVALVFVSVLVSSVTGDAQNSLRDAFFSWRGKDSSKGQVALAAQASALVLLWNALGGICLLCIQHASKSRYVAALLQCLGLPGLSSAASSSDRTTGFGFAGRLVPGLWGYERAARTVVAVASAGFGALYLRRLLSSLAEPRTSSSRRGSLEGGSGDSQVDLDEVVTRADLEDLKRRLDSLDDPKNANWKLMAKKESDQLSSRQYVQHNACDPLCSPASRAMQMLVRTSFEGVQQRDVERFYYDDTFRGKWDRCFVSSQRLVGCDEVGRGEEAIDGGAGGEVVRWVRKFPAFCGLREYIIARRTFVEECQETGARTCYVVSKSVPCDLPPKLKRVNEYYSSWRVRVVPSRREGGPPFAVETVLLHYEDVGVPNSIFRLAMKTFFGWFIQGLETNGLREYVKQRGSGQERAKGKPASEEEETGAAHGRRWGWVRRLRPLGVVATTLVLAGKGARPRRRASTAV</sequence>
<feature type="transmembrane region" description="Helical" evidence="2">
    <location>
        <begin position="61"/>
        <end position="88"/>
    </location>
</feature>
<dbReference type="InterPro" id="IPR023393">
    <property type="entry name" value="START-like_dom_sf"/>
</dbReference>
<name>A0AAX4PIC3_9CHLO</name>
<accession>A0AAX4PIC3</accession>
<keyword evidence="4" id="KW-1185">Reference proteome</keyword>
<gene>
    <name evidence="3" type="ORF">HKI87_12g72170</name>
</gene>
<proteinExistence type="predicted"/>
<evidence type="ECO:0000313" key="3">
    <source>
        <dbReference type="EMBL" id="WZN65657.1"/>
    </source>
</evidence>
<dbReference type="InterPro" id="IPR051213">
    <property type="entry name" value="START_lipid_transfer"/>
</dbReference>
<dbReference type="PANTHER" id="PTHR19308">
    <property type="entry name" value="PHOSPHATIDYLCHOLINE TRANSFER PROTEIN"/>
    <property type="match status" value="1"/>
</dbReference>
<evidence type="ECO:0000313" key="4">
    <source>
        <dbReference type="Proteomes" id="UP001472866"/>
    </source>
</evidence>
<feature type="transmembrane region" description="Helical" evidence="2">
    <location>
        <begin position="20"/>
        <end position="40"/>
    </location>
</feature>
<protein>
    <submittedName>
        <fullName evidence="3">START domain-containing protein</fullName>
    </submittedName>
</protein>
<dbReference type="Proteomes" id="UP001472866">
    <property type="component" value="Chromosome 12"/>
</dbReference>
<organism evidence="3 4">
    <name type="scientific">Chloropicon roscoffensis</name>
    <dbReference type="NCBI Taxonomy" id="1461544"/>
    <lineage>
        <taxon>Eukaryota</taxon>
        <taxon>Viridiplantae</taxon>
        <taxon>Chlorophyta</taxon>
        <taxon>Chloropicophyceae</taxon>
        <taxon>Chloropicales</taxon>
        <taxon>Chloropicaceae</taxon>
        <taxon>Chloropicon</taxon>
    </lineage>
</organism>
<evidence type="ECO:0000256" key="1">
    <source>
        <dbReference type="SAM" id="MobiDB-lite"/>
    </source>
</evidence>
<keyword evidence="2" id="KW-1133">Transmembrane helix</keyword>
<dbReference type="Gene3D" id="3.30.530.20">
    <property type="match status" value="1"/>
</dbReference>
<feature type="compositionally biased region" description="Basic and acidic residues" evidence="1">
    <location>
        <begin position="423"/>
        <end position="437"/>
    </location>
</feature>